<sequence>MAKGNDLVKYITQQVVQYIDTPKQQRQEAKVRHKESRASWTVRWFGMIPMSIAMWIGKVRRSRKAK</sequence>
<reference evidence="2 3" key="1">
    <citation type="journal article" date="2019" name="Microorganisms">
        <title>Paenibacillus lutrae sp. nov., A Chitinolytic Species Isolated from A River Otter in Castril Natural Park, Granada, Spain.</title>
        <authorList>
            <person name="Rodriguez M."/>
            <person name="Reina J.C."/>
            <person name="Bejar V."/>
            <person name="Llamas I."/>
        </authorList>
    </citation>
    <scope>NUCLEOTIDE SEQUENCE [LARGE SCALE GENOMIC DNA]</scope>
    <source>
        <strain evidence="2 3">N10</strain>
    </source>
</reference>
<gene>
    <name evidence="2" type="ORF">EDM21_03345</name>
</gene>
<dbReference type="EMBL" id="RHLK01000002">
    <property type="protein sequence ID" value="MVO98577.1"/>
    <property type="molecule type" value="Genomic_DNA"/>
</dbReference>
<accession>A0A7X3FFE9</accession>
<dbReference type="RefSeq" id="WP_166541807.1">
    <property type="nucleotide sequence ID" value="NZ_RHLK01000002.1"/>
</dbReference>
<keyword evidence="1" id="KW-1133">Transmembrane helix</keyword>
<name>A0A7X3FFE9_9BACL</name>
<keyword evidence="3" id="KW-1185">Reference proteome</keyword>
<proteinExistence type="predicted"/>
<dbReference type="InterPro" id="IPR025622">
    <property type="entry name" value="YqzE"/>
</dbReference>
<keyword evidence="1" id="KW-0812">Transmembrane</keyword>
<evidence type="ECO:0000256" key="1">
    <source>
        <dbReference type="SAM" id="Phobius"/>
    </source>
</evidence>
<dbReference type="AlphaFoldDB" id="A0A7X3FFE9"/>
<evidence type="ECO:0000313" key="3">
    <source>
        <dbReference type="Proteomes" id="UP000490800"/>
    </source>
</evidence>
<protein>
    <submittedName>
        <fullName evidence="2">YqzE family protein</fullName>
    </submittedName>
</protein>
<keyword evidence="1" id="KW-0472">Membrane</keyword>
<comment type="caution">
    <text evidence="2">The sequence shown here is derived from an EMBL/GenBank/DDBJ whole genome shotgun (WGS) entry which is preliminary data.</text>
</comment>
<dbReference type="Proteomes" id="UP000490800">
    <property type="component" value="Unassembled WGS sequence"/>
</dbReference>
<dbReference type="Pfam" id="PF14038">
    <property type="entry name" value="YqzE"/>
    <property type="match status" value="1"/>
</dbReference>
<evidence type="ECO:0000313" key="2">
    <source>
        <dbReference type="EMBL" id="MVO98577.1"/>
    </source>
</evidence>
<feature type="transmembrane region" description="Helical" evidence="1">
    <location>
        <begin position="40"/>
        <end position="57"/>
    </location>
</feature>
<organism evidence="2 3">
    <name type="scientific">Paenibacillus lutrae</name>
    <dbReference type="NCBI Taxonomy" id="2078573"/>
    <lineage>
        <taxon>Bacteria</taxon>
        <taxon>Bacillati</taxon>
        <taxon>Bacillota</taxon>
        <taxon>Bacilli</taxon>
        <taxon>Bacillales</taxon>
        <taxon>Paenibacillaceae</taxon>
        <taxon>Paenibacillus</taxon>
    </lineage>
</organism>